<dbReference type="GO" id="GO:0008260">
    <property type="term" value="F:succinyl-CoA:3-oxo-acid CoA-transferase activity"/>
    <property type="evidence" value="ECO:0007669"/>
    <property type="project" value="TreeGrafter"/>
</dbReference>
<evidence type="ECO:0000313" key="5">
    <source>
        <dbReference type="EMBL" id="OLS62767.1"/>
    </source>
</evidence>
<evidence type="ECO:0000313" key="6">
    <source>
        <dbReference type="Proteomes" id="UP000186736"/>
    </source>
</evidence>
<name>A0A1Q9R5T8_PSEPU</name>
<dbReference type="FunFam" id="3.40.1080.10:FF:000005">
    <property type="entry name" value="3-oxoacid CoA-transferase subunit A"/>
    <property type="match status" value="1"/>
</dbReference>
<accession>A0A1Q9R5T8</accession>
<dbReference type="NCBIfam" id="TIGR02429">
    <property type="entry name" value="pcaI_scoA_fam"/>
    <property type="match status" value="1"/>
</dbReference>
<sequence length="269" mass="29293">MNSKSINEKNKINKSVPKEEDPFKPKASPNNDNKADHMAGLDKRVATYEQALEGLTDDMTVLAGGFGLCGIPENLIAEIKRRGVTGLTVVSNNCGVDGFGLGVLLEDRQIRKMIASYVGENAEFERQLLSGELEVELTPQGTLAEKMRAGGAGIPAFYTATGYGTPVAEGKEVRQFNGRHYILEEAITGDFAIVKGWKADHYGNVVYRNTAQNFNPLAATAGRITVVEVEEIVEPGVLLPTEIHTPGIYVDRVIVGTFEKRIEKRTVKA</sequence>
<evidence type="ECO:0000256" key="3">
    <source>
        <dbReference type="ARBA" id="ARBA00012492"/>
    </source>
</evidence>
<reference evidence="5 6" key="1">
    <citation type="submission" date="2016-10" db="EMBL/GenBank/DDBJ databases">
        <title>Genome Sequence of Pseudomonas putida GM4FR.</title>
        <authorList>
            <person name="Poehlein A."/>
            <person name="Wemheuer F."/>
            <person name="Hollensteiner J."/>
            <person name="Wemheuer B."/>
        </authorList>
    </citation>
    <scope>NUCLEOTIDE SEQUENCE [LARGE SCALE GENOMIC DNA]</scope>
    <source>
        <strain evidence="5 6">GM4FR</strain>
    </source>
</reference>
<proteinExistence type="predicted"/>
<evidence type="ECO:0000256" key="1">
    <source>
        <dbReference type="ARBA" id="ARBA00001447"/>
    </source>
</evidence>
<dbReference type="InterPro" id="IPR004165">
    <property type="entry name" value="CoA_trans_fam_I"/>
</dbReference>
<evidence type="ECO:0000256" key="4">
    <source>
        <dbReference type="SAM" id="MobiDB-lite"/>
    </source>
</evidence>
<comment type="caution">
    <text evidence="5">The sequence shown here is derived from an EMBL/GenBank/DDBJ whole genome shotgun (WGS) entry which is preliminary data.</text>
</comment>
<dbReference type="EMBL" id="MKZO01000018">
    <property type="protein sequence ID" value="OLS62767.1"/>
    <property type="molecule type" value="Genomic_DNA"/>
</dbReference>
<keyword evidence="5" id="KW-0808">Transferase</keyword>
<evidence type="ECO:0000256" key="2">
    <source>
        <dbReference type="ARBA" id="ARBA00005114"/>
    </source>
</evidence>
<dbReference type="AlphaFoldDB" id="A0A1Q9R5T8"/>
<comment type="pathway">
    <text evidence="2">Aromatic compound metabolism; beta-ketoadipate pathway; acetyl-CoA and succinyl-CoA from 3-oxoadipate: step 1/2.</text>
</comment>
<dbReference type="Pfam" id="PF01144">
    <property type="entry name" value="CoA_trans"/>
    <property type="match status" value="1"/>
</dbReference>
<organism evidence="5 6">
    <name type="scientific">Pseudomonas putida</name>
    <name type="common">Arthrobacter siderocapsulatus</name>
    <dbReference type="NCBI Taxonomy" id="303"/>
    <lineage>
        <taxon>Bacteria</taxon>
        <taxon>Pseudomonadati</taxon>
        <taxon>Pseudomonadota</taxon>
        <taxon>Gammaproteobacteria</taxon>
        <taxon>Pseudomonadales</taxon>
        <taxon>Pseudomonadaceae</taxon>
        <taxon>Pseudomonas</taxon>
    </lineage>
</organism>
<feature type="compositionally biased region" description="Basic and acidic residues" evidence="4">
    <location>
        <begin position="1"/>
        <end position="24"/>
    </location>
</feature>
<feature type="region of interest" description="Disordered" evidence="4">
    <location>
        <begin position="1"/>
        <end position="37"/>
    </location>
</feature>
<dbReference type="GO" id="GO:0042952">
    <property type="term" value="P:beta-ketoadipate pathway"/>
    <property type="evidence" value="ECO:0007669"/>
    <property type="project" value="UniProtKB-UniPathway"/>
</dbReference>
<protein>
    <recommendedName>
        <fullName evidence="3">3-oxoadipate CoA-transferase</fullName>
        <ecNumber evidence="3">2.8.3.6</ecNumber>
    </recommendedName>
</protein>
<dbReference type="Proteomes" id="UP000186736">
    <property type="component" value="Unassembled WGS sequence"/>
</dbReference>
<dbReference type="PANTHER" id="PTHR13707:SF23">
    <property type="entry name" value="SUCCINYL-COA:3-KETOACID-COENZYME A TRANSFERASE"/>
    <property type="match status" value="1"/>
</dbReference>
<dbReference type="PANTHER" id="PTHR13707">
    <property type="entry name" value="KETOACID-COENZYME A TRANSFERASE"/>
    <property type="match status" value="1"/>
</dbReference>
<dbReference type="InterPro" id="IPR037171">
    <property type="entry name" value="NagB/RpiA_transferase-like"/>
</dbReference>
<dbReference type="SMART" id="SM00882">
    <property type="entry name" value="CoA_trans"/>
    <property type="match status" value="1"/>
</dbReference>
<gene>
    <name evidence="5" type="primary">scoA</name>
    <name evidence="5" type="ORF">PSEMO_23280</name>
</gene>
<comment type="catalytic activity">
    <reaction evidence="1">
        <text>3-oxoadipate + succinyl-CoA = 3-oxoadipyl-CoA + succinate</text>
        <dbReference type="Rhea" id="RHEA:12048"/>
        <dbReference type="ChEBI" id="CHEBI:15775"/>
        <dbReference type="ChEBI" id="CHEBI:30031"/>
        <dbReference type="ChEBI" id="CHEBI:57292"/>
        <dbReference type="ChEBI" id="CHEBI:57348"/>
        <dbReference type="EC" id="2.8.3.6"/>
    </reaction>
</comment>
<dbReference type="Gene3D" id="3.40.1080.10">
    <property type="entry name" value="Glutaconate Coenzyme A-transferase"/>
    <property type="match status" value="1"/>
</dbReference>
<dbReference type="InterPro" id="IPR012792">
    <property type="entry name" value="3-oxoacid_CoA-transf_A"/>
</dbReference>
<dbReference type="SUPFAM" id="SSF100950">
    <property type="entry name" value="NagB/RpiA/CoA transferase-like"/>
    <property type="match status" value="1"/>
</dbReference>
<dbReference type="EC" id="2.8.3.6" evidence="3"/>
<dbReference type="UniPathway" id="UPA00157">
    <property type="reaction ID" value="UER00262"/>
</dbReference>
<dbReference type="GO" id="GO:0047569">
    <property type="term" value="F:3-oxoadipate CoA-transferase activity"/>
    <property type="evidence" value="ECO:0007669"/>
    <property type="project" value="UniProtKB-EC"/>
</dbReference>